<dbReference type="PROSITE" id="PS50207">
    <property type="entry name" value="CASPASE_P10"/>
    <property type="match status" value="1"/>
</dbReference>
<dbReference type="InterPro" id="IPR001309">
    <property type="entry name" value="Pept_C14_p20"/>
</dbReference>
<evidence type="ECO:0000256" key="9">
    <source>
        <dbReference type="SAM" id="MobiDB-lite"/>
    </source>
</evidence>
<evidence type="ECO:0000256" key="7">
    <source>
        <dbReference type="PIRSR" id="PIRSR038001-1"/>
    </source>
</evidence>
<dbReference type="CDD" id="cd00032">
    <property type="entry name" value="CASc"/>
    <property type="match status" value="1"/>
</dbReference>
<dbReference type="PROSITE" id="PS50017">
    <property type="entry name" value="DEATH_DOMAIN"/>
    <property type="match status" value="1"/>
</dbReference>
<dbReference type="InterPro" id="IPR000488">
    <property type="entry name" value="Death_dom"/>
</dbReference>
<evidence type="ECO:0000256" key="1">
    <source>
        <dbReference type="ARBA" id="ARBA00010134"/>
    </source>
</evidence>
<organism evidence="14 15">
    <name type="scientific">Xenopus laevis</name>
    <name type="common">African clawed frog</name>
    <dbReference type="NCBI Taxonomy" id="8355"/>
    <lineage>
        <taxon>Eukaryota</taxon>
        <taxon>Metazoa</taxon>
        <taxon>Chordata</taxon>
        <taxon>Craniata</taxon>
        <taxon>Vertebrata</taxon>
        <taxon>Euteleostomi</taxon>
        <taxon>Amphibia</taxon>
        <taxon>Batrachia</taxon>
        <taxon>Anura</taxon>
        <taxon>Pipoidea</taxon>
        <taxon>Pipidae</taxon>
        <taxon>Xenopodinae</taxon>
        <taxon>Xenopus</taxon>
        <taxon>Xenopus</taxon>
    </lineage>
</organism>
<feature type="active site" evidence="7">
    <location>
        <position position="270"/>
    </location>
</feature>
<dbReference type="Proteomes" id="UP000694892">
    <property type="component" value="Chromosome 7S"/>
</dbReference>
<dbReference type="Gene3D" id="3.40.50.1460">
    <property type="match status" value="1"/>
</dbReference>
<accession>A0A974CD67</accession>
<dbReference type="GO" id="GO:0042981">
    <property type="term" value="P:regulation of apoptotic process"/>
    <property type="evidence" value="ECO:0007669"/>
    <property type="project" value="InterPro"/>
</dbReference>
<evidence type="ECO:0000313" key="15">
    <source>
        <dbReference type="Proteomes" id="UP000694892"/>
    </source>
</evidence>
<evidence type="ECO:0000256" key="2">
    <source>
        <dbReference type="ARBA" id="ARBA00022670"/>
    </source>
</evidence>
<dbReference type="Pfam" id="PF00619">
    <property type="entry name" value="CARD"/>
    <property type="match status" value="1"/>
</dbReference>
<dbReference type="InterPro" id="IPR042147">
    <property type="entry name" value="CARD_CASP9"/>
</dbReference>
<evidence type="ECO:0000256" key="8">
    <source>
        <dbReference type="RuleBase" id="RU003971"/>
    </source>
</evidence>
<evidence type="ECO:0000259" key="10">
    <source>
        <dbReference type="PROSITE" id="PS50017"/>
    </source>
</evidence>
<feature type="active site" evidence="7">
    <location>
        <position position="220"/>
    </location>
</feature>
<dbReference type="InterPro" id="IPR015917">
    <property type="entry name" value="Pept_C14A"/>
</dbReference>
<dbReference type="SMART" id="SM00114">
    <property type="entry name" value="CARD"/>
    <property type="match status" value="1"/>
</dbReference>
<dbReference type="PROSITE" id="PS50209">
    <property type="entry name" value="CARD"/>
    <property type="match status" value="1"/>
</dbReference>
<dbReference type="InterPro" id="IPR011600">
    <property type="entry name" value="Pept_C14_caspase"/>
</dbReference>
<dbReference type="SMART" id="SM00115">
    <property type="entry name" value="CASc"/>
    <property type="match status" value="1"/>
</dbReference>
<dbReference type="PIRSF" id="PIRSF038001">
    <property type="entry name" value="Caspase_ICE"/>
    <property type="match status" value="1"/>
</dbReference>
<dbReference type="InterPro" id="IPR002138">
    <property type="entry name" value="Pept_C14_p10"/>
</dbReference>
<dbReference type="PANTHER" id="PTHR47901:SF8">
    <property type="entry name" value="CASPASE-3"/>
    <property type="match status" value="1"/>
</dbReference>
<gene>
    <name evidence="14" type="ORF">XELAEV_18038008mg</name>
</gene>
<dbReference type="PANTHER" id="PTHR47901">
    <property type="entry name" value="CASPASE RECRUITMENT DOMAIN-CONTAINING PROTEIN 18"/>
    <property type="match status" value="1"/>
</dbReference>
<dbReference type="InterPro" id="IPR033139">
    <property type="entry name" value="Caspase_cys_AS"/>
</dbReference>
<dbReference type="InterPro" id="IPR002398">
    <property type="entry name" value="Pept_C14"/>
</dbReference>
<evidence type="ECO:0000256" key="5">
    <source>
        <dbReference type="ARBA" id="ARBA00022807"/>
    </source>
</evidence>
<keyword evidence="3" id="KW-0053">Apoptosis</keyword>
<dbReference type="InterPro" id="IPR016129">
    <property type="entry name" value="Caspase_his_AS"/>
</dbReference>
<evidence type="ECO:0000256" key="4">
    <source>
        <dbReference type="ARBA" id="ARBA00022801"/>
    </source>
</evidence>
<dbReference type="Pfam" id="PF00656">
    <property type="entry name" value="Peptidase_C14"/>
    <property type="match status" value="1"/>
</dbReference>
<feature type="domain" description="Caspase family p10" evidence="11">
    <location>
        <begin position="314"/>
        <end position="398"/>
    </location>
</feature>
<feature type="domain" description="CARD" evidence="13">
    <location>
        <begin position="1"/>
        <end position="90"/>
    </location>
</feature>
<protein>
    <recommendedName>
        <fullName evidence="16">Caspase-9</fullName>
    </recommendedName>
</protein>
<feature type="compositionally biased region" description="Low complexity" evidence="9">
    <location>
        <begin position="282"/>
        <end position="298"/>
    </location>
</feature>
<feature type="domain" description="Caspase family p20" evidence="12">
    <location>
        <begin position="142"/>
        <end position="274"/>
    </location>
</feature>
<dbReference type="InterPro" id="IPR011029">
    <property type="entry name" value="DEATH-like_dom_sf"/>
</dbReference>
<dbReference type="GO" id="GO:0006508">
    <property type="term" value="P:proteolysis"/>
    <property type="evidence" value="ECO:0007669"/>
    <property type="project" value="UniProtKB-KW"/>
</dbReference>
<dbReference type="FunFam" id="3.40.50.1460:FF:000012">
    <property type="entry name" value="Caspase 9"/>
    <property type="match status" value="1"/>
</dbReference>
<name>A0A974CD67_XENLA</name>
<evidence type="ECO:0000259" key="13">
    <source>
        <dbReference type="PROSITE" id="PS50209"/>
    </source>
</evidence>
<comment type="similarity">
    <text evidence="1 8">Belongs to the peptidase C14A family.</text>
</comment>
<dbReference type="GO" id="GO:0007165">
    <property type="term" value="P:signal transduction"/>
    <property type="evidence" value="ECO:0007669"/>
    <property type="project" value="InterPro"/>
</dbReference>
<dbReference type="PROSITE" id="PS50208">
    <property type="entry name" value="CASPASE_P20"/>
    <property type="match status" value="1"/>
</dbReference>
<evidence type="ECO:0000313" key="14">
    <source>
        <dbReference type="EMBL" id="OCT71099.1"/>
    </source>
</evidence>
<sequence>MEQELRDILRRNRVRLVQSLQVKELWDLLVERGVFSNDMIEEIQREGTRRDQARKLLVELETRGSQAFPLFLLCLKETAQHDLADFLQSDSGTRVLQPIPTTPSPVLKPLPKAEPAEYPAREIRSRKGTLDKDKDYPMSSDPIGFCLIINNMNFHECTGLSTRTGSDIDRDKLANRMRSFHFEVTVKDNLTGQAMHDHLQALADQDHSLQDCCLVVILSHGCETRHIQFPGGVYGTDGIRIPVERIVSYFNGSKCPSLRGKPKIFIIQACGGDQKDKGCEVTSDTPPLSPTSTSLQSDATPVFSGEGDRDEVDAVSNIPTPSDILVSYSTFPGYVSWRDKHTGSWYVEVLDSVLAEHAAADDLQSLLVMVADGVSSKGTYKQIPGYFNFLRKRFYFKTD</sequence>
<keyword evidence="6" id="KW-0865">Zymogen</keyword>
<evidence type="ECO:0000259" key="11">
    <source>
        <dbReference type="PROSITE" id="PS50207"/>
    </source>
</evidence>
<evidence type="ECO:0000256" key="6">
    <source>
        <dbReference type="ARBA" id="ARBA00023145"/>
    </source>
</evidence>
<dbReference type="SUPFAM" id="SSF52129">
    <property type="entry name" value="Caspase-like"/>
    <property type="match status" value="1"/>
</dbReference>
<dbReference type="PRINTS" id="PR00376">
    <property type="entry name" value="IL1BCENZYME"/>
</dbReference>
<dbReference type="OMA" id="PFQEGPV"/>
<keyword evidence="2" id="KW-0645">Protease</keyword>
<dbReference type="PROSITE" id="PS01121">
    <property type="entry name" value="CASPASE_HIS"/>
    <property type="match status" value="1"/>
</dbReference>
<keyword evidence="5" id="KW-0788">Thiol protease</keyword>
<dbReference type="SUPFAM" id="SSF47986">
    <property type="entry name" value="DEATH domain"/>
    <property type="match status" value="1"/>
</dbReference>
<dbReference type="GO" id="GO:0004197">
    <property type="term" value="F:cysteine-type endopeptidase activity"/>
    <property type="evidence" value="ECO:0007669"/>
    <property type="project" value="InterPro"/>
</dbReference>
<dbReference type="PROSITE" id="PS01122">
    <property type="entry name" value="CASPASE_CYS"/>
    <property type="match status" value="1"/>
</dbReference>
<feature type="region of interest" description="Disordered" evidence="9">
    <location>
        <begin position="278"/>
        <end position="313"/>
    </location>
</feature>
<dbReference type="GO" id="GO:0006915">
    <property type="term" value="P:apoptotic process"/>
    <property type="evidence" value="ECO:0007669"/>
    <property type="project" value="UniProtKB-KW"/>
</dbReference>
<dbReference type="CDD" id="cd08326">
    <property type="entry name" value="CARD_CASP9"/>
    <property type="match status" value="1"/>
</dbReference>
<evidence type="ECO:0000256" key="3">
    <source>
        <dbReference type="ARBA" id="ARBA00022703"/>
    </source>
</evidence>
<evidence type="ECO:0008006" key="16">
    <source>
        <dbReference type="Google" id="ProtNLM"/>
    </source>
</evidence>
<dbReference type="EMBL" id="CM004479">
    <property type="protein sequence ID" value="OCT71099.1"/>
    <property type="molecule type" value="Genomic_DNA"/>
</dbReference>
<evidence type="ECO:0000259" key="12">
    <source>
        <dbReference type="PROSITE" id="PS50208"/>
    </source>
</evidence>
<feature type="region of interest" description="Disordered" evidence="9">
    <location>
        <begin position="98"/>
        <end position="117"/>
    </location>
</feature>
<dbReference type="AlphaFoldDB" id="A0A974CD67"/>
<dbReference type="InterPro" id="IPR029030">
    <property type="entry name" value="Caspase-like_dom_sf"/>
</dbReference>
<keyword evidence="4" id="KW-0378">Hydrolase</keyword>
<reference evidence="15" key="1">
    <citation type="journal article" date="2016" name="Nature">
        <title>Genome evolution in the allotetraploid frog Xenopus laevis.</title>
        <authorList>
            <person name="Session A.M."/>
            <person name="Uno Y."/>
            <person name="Kwon T."/>
            <person name="Chapman J.A."/>
            <person name="Toyoda A."/>
            <person name="Takahashi S."/>
            <person name="Fukui A."/>
            <person name="Hikosaka A."/>
            <person name="Suzuki A."/>
            <person name="Kondo M."/>
            <person name="van Heeringen S.J."/>
            <person name="Quigley I."/>
            <person name="Heinz S."/>
            <person name="Ogino H."/>
            <person name="Ochi H."/>
            <person name="Hellsten U."/>
            <person name="Lyons J.B."/>
            <person name="Simakov O."/>
            <person name="Putnam N."/>
            <person name="Stites J."/>
            <person name="Kuroki Y."/>
            <person name="Tanaka T."/>
            <person name="Michiue T."/>
            <person name="Watanabe M."/>
            <person name="Bogdanovic O."/>
            <person name="Lister R."/>
            <person name="Georgiou G."/>
            <person name="Paranjpe S.S."/>
            <person name="van Kruijsbergen I."/>
            <person name="Shu S."/>
            <person name="Carlson J."/>
            <person name="Kinoshita T."/>
            <person name="Ohta Y."/>
            <person name="Mawaribuchi S."/>
            <person name="Jenkins J."/>
            <person name="Grimwood J."/>
            <person name="Schmutz J."/>
            <person name="Mitros T."/>
            <person name="Mozaffari S.V."/>
            <person name="Suzuki Y."/>
            <person name="Haramoto Y."/>
            <person name="Yamamoto T.S."/>
            <person name="Takagi C."/>
            <person name="Heald R."/>
            <person name="Miller K."/>
            <person name="Haudenschild C."/>
            <person name="Kitzman J."/>
            <person name="Nakayama T."/>
            <person name="Izutsu Y."/>
            <person name="Robert J."/>
            <person name="Fortriede J."/>
            <person name="Burns K."/>
            <person name="Lotay V."/>
            <person name="Karimi K."/>
            <person name="Yasuoka Y."/>
            <person name="Dichmann D.S."/>
            <person name="Flajnik M.F."/>
            <person name="Houston D.W."/>
            <person name="Shendure J."/>
            <person name="DuPasquier L."/>
            <person name="Vize P.D."/>
            <person name="Zorn A.M."/>
            <person name="Ito M."/>
            <person name="Marcotte E.M."/>
            <person name="Wallingford J.B."/>
            <person name="Ito Y."/>
            <person name="Asashima M."/>
            <person name="Ueno N."/>
            <person name="Matsuda Y."/>
            <person name="Veenstra G.J."/>
            <person name="Fujiyama A."/>
            <person name="Harland R.M."/>
            <person name="Taira M."/>
            <person name="Rokhsar D.S."/>
        </authorList>
    </citation>
    <scope>NUCLEOTIDE SEQUENCE [LARGE SCALE GENOMIC DNA]</scope>
    <source>
        <strain evidence="15">J</strain>
    </source>
</reference>
<feature type="domain" description="Death" evidence="10">
    <location>
        <begin position="26"/>
        <end position="91"/>
    </location>
</feature>
<proteinExistence type="inferred from homology"/>
<dbReference type="InterPro" id="IPR001315">
    <property type="entry name" value="CARD"/>
</dbReference>
<dbReference type="Gene3D" id="1.10.533.10">
    <property type="entry name" value="Death Domain, Fas"/>
    <property type="match status" value="1"/>
</dbReference>